<organism evidence="1">
    <name type="scientific">Salix viminalis</name>
    <name type="common">Common osier</name>
    <name type="synonym">Basket willow</name>
    <dbReference type="NCBI Taxonomy" id="40686"/>
    <lineage>
        <taxon>Eukaryota</taxon>
        <taxon>Viridiplantae</taxon>
        <taxon>Streptophyta</taxon>
        <taxon>Embryophyta</taxon>
        <taxon>Tracheophyta</taxon>
        <taxon>Spermatophyta</taxon>
        <taxon>Magnoliopsida</taxon>
        <taxon>eudicotyledons</taxon>
        <taxon>Gunneridae</taxon>
        <taxon>Pentapetalae</taxon>
        <taxon>rosids</taxon>
        <taxon>fabids</taxon>
        <taxon>Malpighiales</taxon>
        <taxon>Salicaceae</taxon>
        <taxon>Saliceae</taxon>
        <taxon>Salix</taxon>
    </lineage>
</organism>
<protein>
    <submittedName>
        <fullName evidence="1">Uncharacterized protein</fullName>
    </submittedName>
</protein>
<proteinExistence type="predicted"/>
<name>A0A6N2NFH3_SALVM</name>
<accession>A0A6N2NFH3</accession>
<dbReference type="PANTHER" id="PTHR23430">
    <property type="entry name" value="HISTONE H2A"/>
    <property type="match status" value="1"/>
</dbReference>
<dbReference type="PRINTS" id="PR00620">
    <property type="entry name" value="HISTONEH2A"/>
</dbReference>
<dbReference type="GO" id="GO:0000786">
    <property type="term" value="C:nucleosome"/>
    <property type="evidence" value="ECO:0007669"/>
    <property type="project" value="InterPro"/>
</dbReference>
<dbReference type="Gene3D" id="1.10.20.10">
    <property type="entry name" value="Histone, subunit A"/>
    <property type="match status" value="1"/>
</dbReference>
<dbReference type="InterPro" id="IPR009072">
    <property type="entry name" value="Histone-fold"/>
</dbReference>
<reference evidence="1" key="1">
    <citation type="submission" date="2019-03" db="EMBL/GenBank/DDBJ databases">
        <authorList>
            <person name="Mank J."/>
            <person name="Almeida P."/>
        </authorList>
    </citation>
    <scope>NUCLEOTIDE SEQUENCE</scope>
    <source>
        <strain evidence="1">78183</strain>
    </source>
</reference>
<dbReference type="GO" id="GO:0003677">
    <property type="term" value="F:DNA binding"/>
    <property type="evidence" value="ECO:0007669"/>
    <property type="project" value="InterPro"/>
</dbReference>
<sequence>MDDVALEKLRVSGGLIARFLKSGKYVECDDYFLKFPVGLIARFLKSGKYVECDGAGAPVYLAAALEYLAAEDWHESSMKSIWDSARQRDFGNWLTVYLISAILKTIKKDSYTIPETTPSSMKGFVASTPIITSSPVSGALCNMEEGLI</sequence>
<dbReference type="AlphaFoldDB" id="A0A6N2NFH3"/>
<dbReference type="InterPro" id="IPR002119">
    <property type="entry name" value="Histone_H2A"/>
</dbReference>
<dbReference type="GO" id="GO:0046982">
    <property type="term" value="F:protein heterodimerization activity"/>
    <property type="evidence" value="ECO:0007669"/>
    <property type="project" value="InterPro"/>
</dbReference>
<dbReference type="EMBL" id="CAADRP010002307">
    <property type="protein sequence ID" value="VFU65824.1"/>
    <property type="molecule type" value="Genomic_DNA"/>
</dbReference>
<dbReference type="GO" id="GO:0030527">
    <property type="term" value="F:structural constituent of chromatin"/>
    <property type="evidence" value="ECO:0007669"/>
    <property type="project" value="InterPro"/>
</dbReference>
<dbReference type="SUPFAM" id="SSF47113">
    <property type="entry name" value="Histone-fold"/>
    <property type="match status" value="1"/>
</dbReference>
<evidence type="ECO:0000313" key="1">
    <source>
        <dbReference type="EMBL" id="VFU65824.1"/>
    </source>
</evidence>
<gene>
    <name evidence="1" type="ORF">SVIM_LOCUS506428</name>
</gene>